<name>A0A2V3IYE3_9FLOR</name>
<sequence>MAWSLSRTSTHNQEPLVASDTKSIERYDAFIKSICNRTGEWRKDKAFMDAAGSWKCFEDTLNLFYDRKRHLLPRTSVGVRQGPVPGVVTATQPQRNAIQERIRFPRLAPRIAGEEMLRSEDEPRCAEGLDSVQSCFEDVECMESGNEIPEAHEKGCVQRKPNIELAVAEGSIKTAGTDPKISPLQMEYQTTLWYRTKALP</sequence>
<evidence type="ECO:0000313" key="2">
    <source>
        <dbReference type="EMBL" id="PXF47176.1"/>
    </source>
</evidence>
<proteinExistence type="predicted"/>
<evidence type="ECO:0000313" key="1">
    <source>
        <dbReference type="EMBL" id="PXF40044.1"/>
    </source>
</evidence>
<dbReference type="AlphaFoldDB" id="A0A2V3IYE3"/>
<accession>A0A2V3IYE3</accession>
<organism evidence="2 3">
    <name type="scientific">Gracilariopsis chorda</name>
    <dbReference type="NCBI Taxonomy" id="448386"/>
    <lineage>
        <taxon>Eukaryota</taxon>
        <taxon>Rhodophyta</taxon>
        <taxon>Florideophyceae</taxon>
        <taxon>Rhodymeniophycidae</taxon>
        <taxon>Gracilariales</taxon>
        <taxon>Gracilariaceae</taxon>
        <taxon>Gracilariopsis</taxon>
    </lineage>
</organism>
<dbReference type="EMBL" id="NBIV01000373">
    <property type="protein sequence ID" value="PXF40044.1"/>
    <property type="molecule type" value="Genomic_DNA"/>
</dbReference>
<protein>
    <submittedName>
        <fullName evidence="2">Uncharacterized protein</fullName>
    </submittedName>
</protein>
<reference evidence="2 3" key="1">
    <citation type="journal article" date="2018" name="Mol. Biol. Evol.">
        <title>Analysis of the draft genome of the red seaweed Gracilariopsis chorda provides insights into genome size evolution in Rhodophyta.</title>
        <authorList>
            <person name="Lee J."/>
            <person name="Yang E.C."/>
            <person name="Graf L."/>
            <person name="Yang J.H."/>
            <person name="Qiu H."/>
            <person name="Zel Zion U."/>
            <person name="Chan C.X."/>
            <person name="Stephens T.G."/>
            <person name="Weber A.P.M."/>
            <person name="Boo G.H."/>
            <person name="Boo S.M."/>
            <person name="Kim K.M."/>
            <person name="Shin Y."/>
            <person name="Jung M."/>
            <person name="Lee S.J."/>
            <person name="Yim H.S."/>
            <person name="Lee J.H."/>
            <person name="Bhattacharya D."/>
            <person name="Yoon H.S."/>
        </authorList>
    </citation>
    <scope>NUCLEOTIDE SEQUENCE [LARGE SCALE GENOMIC DNA]</scope>
    <source>
        <strain evidence="2 3">SKKU-2015</strain>
        <tissue evidence="2">Whole body</tissue>
    </source>
</reference>
<evidence type="ECO:0000313" key="3">
    <source>
        <dbReference type="Proteomes" id="UP000247409"/>
    </source>
</evidence>
<gene>
    <name evidence="2" type="ORF">BWQ96_03118</name>
    <name evidence="1" type="ORF">BWQ96_10249</name>
</gene>
<keyword evidence="3" id="KW-1185">Reference proteome</keyword>
<dbReference type="Proteomes" id="UP000247409">
    <property type="component" value="Unassembled WGS sequence"/>
</dbReference>
<dbReference type="EMBL" id="NBIV01000028">
    <property type="protein sequence ID" value="PXF47176.1"/>
    <property type="molecule type" value="Genomic_DNA"/>
</dbReference>
<comment type="caution">
    <text evidence="2">The sequence shown here is derived from an EMBL/GenBank/DDBJ whole genome shotgun (WGS) entry which is preliminary data.</text>
</comment>